<protein>
    <recommendedName>
        <fullName evidence="1">Polymerase nucleotidyl transferase domain-containing protein</fullName>
    </recommendedName>
</protein>
<dbReference type="CDD" id="cd05403">
    <property type="entry name" value="NT_KNTase_like"/>
    <property type="match status" value="1"/>
</dbReference>
<dbReference type="SUPFAM" id="SSF81301">
    <property type="entry name" value="Nucleotidyltransferase"/>
    <property type="match status" value="1"/>
</dbReference>
<dbReference type="Gene3D" id="3.30.460.10">
    <property type="entry name" value="Beta Polymerase, domain 2"/>
    <property type="match status" value="1"/>
</dbReference>
<feature type="non-terminal residue" evidence="2">
    <location>
        <position position="53"/>
    </location>
</feature>
<dbReference type="AlphaFoldDB" id="X1D199"/>
<evidence type="ECO:0000259" key="1">
    <source>
        <dbReference type="Pfam" id="PF01909"/>
    </source>
</evidence>
<evidence type="ECO:0000313" key="2">
    <source>
        <dbReference type="EMBL" id="GAG90276.1"/>
    </source>
</evidence>
<organism evidence="2">
    <name type="scientific">marine sediment metagenome</name>
    <dbReference type="NCBI Taxonomy" id="412755"/>
    <lineage>
        <taxon>unclassified sequences</taxon>
        <taxon>metagenomes</taxon>
        <taxon>ecological metagenomes</taxon>
    </lineage>
</organism>
<sequence>MHIYAFGSLCRGEIDIDSDIDLLAIVDGPDRRFSLDTFSVYSYKRIAELWAEG</sequence>
<reference evidence="2" key="1">
    <citation type="journal article" date="2014" name="Front. Microbiol.">
        <title>High frequency of phylogenetically diverse reductive dehalogenase-homologous genes in deep subseafloor sedimentary metagenomes.</title>
        <authorList>
            <person name="Kawai M."/>
            <person name="Futagami T."/>
            <person name="Toyoda A."/>
            <person name="Takaki Y."/>
            <person name="Nishi S."/>
            <person name="Hori S."/>
            <person name="Arai W."/>
            <person name="Tsubouchi T."/>
            <person name="Morono Y."/>
            <person name="Uchiyama I."/>
            <person name="Ito T."/>
            <person name="Fujiyama A."/>
            <person name="Inagaki F."/>
            <person name="Takami H."/>
        </authorList>
    </citation>
    <scope>NUCLEOTIDE SEQUENCE</scope>
    <source>
        <strain evidence="2">Expedition CK06-06</strain>
    </source>
</reference>
<dbReference type="EMBL" id="BART01028382">
    <property type="protein sequence ID" value="GAG90276.1"/>
    <property type="molecule type" value="Genomic_DNA"/>
</dbReference>
<dbReference type="InterPro" id="IPR002934">
    <property type="entry name" value="Polymerase_NTP_transf_dom"/>
</dbReference>
<accession>X1D199</accession>
<gene>
    <name evidence="2" type="ORF">S01H4_50065</name>
</gene>
<dbReference type="GO" id="GO:0016779">
    <property type="term" value="F:nucleotidyltransferase activity"/>
    <property type="evidence" value="ECO:0007669"/>
    <property type="project" value="InterPro"/>
</dbReference>
<dbReference type="Pfam" id="PF01909">
    <property type="entry name" value="NTP_transf_2"/>
    <property type="match status" value="1"/>
</dbReference>
<name>X1D199_9ZZZZ</name>
<dbReference type="InterPro" id="IPR043519">
    <property type="entry name" value="NT_sf"/>
</dbReference>
<comment type="caution">
    <text evidence="2">The sequence shown here is derived from an EMBL/GenBank/DDBJ whole genome shotgun (WGS) entry which is preliminary data.</text>
</comment>
<proteinExistence type="predicted"/>
<feature type="domain" description="Polymerase nucleotidyl transferase" evidence="1">
    <location>
        <begin position="3"/>
        <end position="36"/>
    </location>
</feature>